<protein>
    <submittedName>
        <fullName evidence="1">Unplaced genomic scaffold scaffold_253, whole genome shotgun sequence</fullName>
    </submittedName>
</protein>
<reference evidence="2" key="2">
    <citation type="submission" date="2015-01" db="EMBL/GenBank/DDBJ databases">
        <title>Evolutionary Origins and Diversification of the Mycorrhizal Mutualists.</title>
        <authorList>
            <consortium name="DOE Joint Genome Institute"/>
            <consortium name="Mycorrhizal Genomics Consortium"/>
            <person name="Kohler A."/>
            <person name="Kuo A."/>
            <person name="Nagy L.G."/>
            <person name="Floudas D."/>
            <person name="Copeland A."/>
            <person name="Barry K.W."/>
            <person name="Cichocki N."/>
            <person name="Veneault-Fourrey C."/>
            <person name="LaButti K."/>
            <person name="Lindquist E.A."/>
            <person name="Lipzen A."/>
            <person name="Lundell T."/>
            <person name="Morin E."/>
            <person name="Murat C."/>
            <person name="Riley R."/>
            <person name="Ohm R."/>
            <person name="Sun H."/>
            <person name="Tunlid A."/>
            <person name="Henrissat B."/>
            <person name="Grigoriev I.V."/>
            <person name="Hibbett D.S."/>
            <person name="Martin F."/>
        </authorList>
    </citation>
    <scope>NUCLEOTIDE SEQUENCE [LARGE SCALE GENOMIC DNA]</scope>
    <source>
        <strain evidence="2">441</strain>
    </source>
</reference>
<dbReference type="AlphaFoldDB" id="A0A0C9Z357"/>
<dbReference type="EMBL" id="KN833937">
    <property type="protein sequence ID" value="KIK14458.1"/>
    <property type="molecule type" value="Genomic_DNA"/>
</dbReference>
<dbReference type="HOGENOM" id="CLU_2705777_0_0_1"/>
<keyword evidence="2" id="KW-1185">Reference proteome</keyword>
<accession>A0A0C9Z357</accession>
<evidence type="ECO:0000313" key="2">
    <source>
        <dbReference type="Proteomes" id="UP000054018"/>
    </source>
</evidence>
<name>A0A0C9Z357_9AGAM</name>
<gene>
    <name evidence="1" type="ORF">PISMIDRAFT_687961</name>
</gene>
<dbReference type="Proteomes" id="UP000054018">
    <property type="component" value="Unassembled WGS sequence"/>
</dbReference>
<sequence>MLACAQLDTIVIIVPMHASLPNLRTCLSGAPDSHSRRRISLGRQLDTQISLAFRFRGKTAAVGPTIAGARLSP</sequence>
<reference evidence="1 2" key="1">
    <citation type="submission" date="2014-04" db="EMBL/GenBank/DDBJ databases">
        <authorList>
            <consortium name="DOE Joint Genome Institute"/>
            <person name="Kuo A."/>
            <person name="Kohler A."/>
            <person name="Costa M.D."/>
            <person name="Nagy L.G."/>
            <person name="Floudas D."/>
            <person name="Copeland A."/>
            <person name="Barry K.W."/>
            <person name="Cichocki N."/>
            <person name="Veneault-Fourrey C."/>
            <person name="LaButti K."/>
            <person name="Lindquist E.A."/>
            <person name="Lipzen A."/>
            <person name="Lundell T."/>
            <person name="Morin E."/>
            <person name="Murat C."/>
            <person name="Sun H."/>
            <person name="Tunlid A."/>
            <person name="Henrissat B."/>
            <person name="Grigoriev I.V."/>
            <person name="Hibbett D.S."/>
            <person name="Martin F."/>
            <person name="Nordberg H.P."/>
            <person name="Cantor M.N."/>
            <person name="Hua S.X."/>
        </authorList>
    </citation>
    <scope>NUCLEOTIDE SEQUENCE [LARGE SCALE GENOMIC DNA]</scope>
    <source>
        <strain evidence="1 2">441</strain>
    </source>
</reference>
<evidence type="ECO:0000313" key="1">
    <source>
        <dbReference type="EMBL" id="KIK14458.1"/>
    </source>
</evidence>
<organism evidence="1 2">
    <name type="scientific">Pisolithus microcarpus 441</name>
    <dbReference type="NCBI Taxonomy" id="765257"/>
    <lineage>
        <taxon>Eukaryota</taxon>
        <taxon>Fungi</taxon>
        <taxon>Dikarya</taxon>
        <taxon>Basidiomycota</taxon>
        <taxon>Agaricomycotina</taxon>
        <taxon>Agaricomycetes</taxon>
        <taxon>Agaricomycetidae</taxon>
        <taxon>Boletales</taxon>
        <taxon>Sclerodermatineae</taxon>
        <taxon>Pisolithaceae</taxon>
        <taxon>Pisolithus</taxon>
    </lineage>
</organism>
<proteinExistence type="predicted"/>